<dbReference type="OrthoDB" id="1689567at2759"/>
<feature type="transmembrane region" description="Helical" evidence="7">
    <location>
        <begin position="500"/>
        <end position="523"/>
    </location>
</feature>
<gene>
    <name evidence="11" type="primary">ABSGL_02711.1 scaffold 3684</name>
</gene>
<protein>
    <recommendedName>
        <fullName evidence="13">CSC1/OSCA1-like 7TM region domain-containing protein</fullName>
    </recommendedName>
</protein>
<evidence type="ECO:0008006" key="13">
    <source>
        <dbReference type="Google" id="ProtNLM"/>
    </source>
</evidence>
<evidence type="ECO:0000256" key="5">
    <source>
        <dbReference type="ARBA" id="ARBA00022989"/>
    </source>
</evidence>
<comment type="similarity">
    <text evidence="2">Belongs to the CSC1 (TC 1.A.17) family.</text>
</comment>
<evidence type="ECO:0000259" key="9">
    <source>
        <dbReference type="Pfam" id="PF13967"/>
    </source>
</evidence>
<evidence type="ECO:0000256" key="2">
    <source>
        <dbReference type="ARBA" id="ARBA00007779"/>
    </source>
</evidence>
<evidence type="ECO:0000256" key="3">
    <source>
        <dbReference type="ARBA" id="ARBA00022448"/>
    </source>
</evidence>
<dbReference type="GO" id="GO:0005886">
    <property type="term" value="C:plasma membrane"/>
    <property type="evidence" value="ECO:0007669"/>
    <property type="project" value="TreeGrafter"/>
</dbReference>
<feature type="domain" description="CSC1/OSCA1-like N-terminal transmembrane" evidence="9">
    <location>
        <begin position="1"/>
        <end position="107"/>
    </location>
</feature>
<feature type="transmembrane region" description="Helical" evidence="7">
    <location>
        <begin position="87"/>
        <end position="108"/>
    </location>
</feature>
<evidence type="ECO:0000256" key="6">
    <source>
        <dbReference type="ARBA" id="ARBA00023136"/>
    </source>
</evidence>
<dbReference type="EMBL" id="LT551602">
    <property type="protein sequence ID" value="SAL97240.1"/>
    <property type="molecule type" value="Genomic_DNA"/>
</dbReference>
<comment type="subcellular location">
    <subcellularLocation>
        <location evidence="1">Membrane</location>
        <topology evidence="1">Multi-pass membrane protein</topology>
    </subcellularLocation>
</comment>
<evidence type="ECO:0000256" key="4">
    <source>
        <dbReference type="ARBA" id="ARBA00022692"/>
    </source>
</evidence>
<keyword evidence="4 7" id="KW-0812">Transmembrane</keyword>
<dbReference type="Pfam" id="PF02714">
    <property type="entry name" value="RSN1_7TM"/>
    <property type="match status" value="1"/>
</dbReference>
<accession>A0A168LPN7</accession>
<feature type="transmembrane region" description="Helical" evidence="7">
    <location>
        <begin position="621"/>
        <end position="639"/>
    </location>
</feature>
<sequence>MHLRFLKMAVQFLLLQSIIVCPILMSLHWSRSTSASWQQQSQQVENFDWNPFSNITDASDITPTDQFHSNSTLYLLSIANVPNKQSIVWVHVALLYFISLSWLWLLFVNHWHHLYLLRTCPSTAKPTELITASQQKQRPPLVRITTATTITHNTENLQDNVTVDGESAPLSTHHSISSFTEATTEAAPITTASLQSLSSPSSSESSLSLTPASIHQRSILITNIPHPLRNTASLQHHFNVTQVGSVTSVTLVYRAASHALDCALKQRQQWVDRLEKRLIYRGRQIVKQQGSANVTREMDWLDMPRKLQLHGLPMDDLLAWMHDIRLLDNEIKQLRDANLSPQYYKPTGTAFVTFESAHSAQICAQAVTCWKPGVFDTTLAPEPRDIMWSTLLRLGRKDKLMGRIRQWVVFCAVWCLTVFWLFPISFILGLTSIQSLSQHFGFLSYFLNTSLVVRSFIQNILPTLLVTLFMSLLPWILLEISKQQDFISYSELEDCVLGRYYHFAIFNVLIVFLLGTSFLSSMLDVLYEPAKIIQLLANSLPQGANFFLNYILFNSATHGMELIQLGSQLLGHLIFTLPVFSKTPRMLARYTSPWSFPYYYYYPNHILILVITVTYSVIQPLILIFALFYFSVALVVYRHQYAFCYIRKFESGGSRHYRRMARYTSDGLLIFQLTMVGLLYLKGVLSAATAILPLIVFTIWMKVKLTRLFGQRAKYPFVGQLNSPTATAATSPLVNGDGMDKKNNNGRNSITLAFRQSQNRLSTELTAQKSSSPARSTSLASKMLFYFSLWVDDVWKFSYLQSWWKHGRYATQTEQNHWAYMAFKQRHRPNSSSTTVNLSKQQDHCFTALDMKSLEKTPIDSTETTTTLHPQQYQDYEIPDWDTHYHNDGFSLYNEYTHPSIMTPLDHRLFLPKDPILRKWNLAQCTLVSLVELQDAFDRVTDSGSLPV</sequence>
<feature type="domain" description="CSC1/OSCA1-like 7TM region" evidence="8">
    <location>
        <begin position="405"/>
        <end position="679"/>
    </location>
</feature>
<keyword evidence="12" id="KW-1185">Reference proteome</keyword>
<feature type="transmembrane region" description="Helical" evidence="7">
    <location>
        <begin position="460"/>
        <end position="480"/>
    </location>
</feature>
<dbReference type="InterPro" id="IPR045122">
    <property type="entry name" value="Csc1-like"/>
</dbReference>
<dbReference type="PANTHER" id="PTHR13018">
    <property type="entry name" value="PROBABLE MEMBRANE PROTEIN DUF221-RELATED"/>
    <property type="match status" value="1"/>
</dbReference>
<feature type="transmembrane region" description="Helical" evidence="7">
    <location>
        <begin position="407"/>
        <end position="430"/>
    </location>
</feature>
<feature type="transmembrane region" description="Helical" evidence="7">
    <location>
        <begin position="687"/>
        <end position="705"/>
    </location>
</feature>
<evidence type="ECO:0000256" key="7">
    <source>
        <dbReference type="SAM" id="Phobius"/>
    </source>
</evidence>
<name>A0A168LPN7_ABSGL</name>
<dbReference type="GO" id="GO:0005227">
    <property type="term" value="F:calcium-activated cation channel activity"/>
    <property type="evidence" value="ECO:0007669"/>
    <property type="project" value="InterPro"/>
</dbReference>
<dbReference type="PANTHER" id="PTHR13018:SF139">
    <property type="entry name" value="PHOSPHATE METABOLISM PROTEIN 7"/>
    <property type="match status" value="1"/>
</dbReference>
<evidence type="ECO:0000256" key="1">
    <source>
        <dbReference type="ARBA" id="ARBA00004141"/>
    </source>
</evidence>
<feature type="transmembrane region" description="Helical" evidence="7">
    <location>
        <begin position="12"/>
        <end position="29"/>
    </location>
</feature>
<dbReference type="InterPro" id="IPR003864">
    <property type="entry name" value="CSC1/OSCA1-like_7TM"/>
</dbReference>
<dbReference type="Pfam" id="PF13967">
    <property type="entry name" value="RSN1_TM"/>
    <property type="match status" value="1"/>
</dbReference>
<dbReference type="OMA" id="GRYYHFA"/>
<organism evidence="11">
    <name type="scientific">Absidia glauca</name>
    <name type="common">Pin mould</name>
    <dbReference type="NCBI Taxonomy" id="4829"/>
    <lineage>
        <taxon>Eukaryota</taxon>
        <taxon>Fungi</taxon>
        <taxon>Fungi incertae sedis</taxon>
        <taxon>Mucoromycota</taxon>
        <taxon>Mucoromycotina</taxon>
        <taxon>Mucoromycetes</taxon>
        <taxon>Mucorales</taxon>
        <taxon>Cunninghamellaceae</taxon>
        <taxon>Absidia</taxon>
    </lineage>
</organism>
<dbReference type="AlphaFoldDB" id="A0A168LPN7"/>
<reference evidence="11" key="1">
    <citation type="submission" date="2016-04" db="EMBL/GenBank/DDBJ databases">
        <authorList>
            <person name="Evans L.H."/>
            <person name="Alamgir A."/>
            <person name="Owens N."/>
            <person name="Weber N.D."/>
            <person name="Virtaneva K."/>
            <person name="Barbian K."/>
            <person name="Babar A."/>
            <person name="Rosenke K."/>
        </authorList>
    </citation>
    <scope>NUCLEOTIDE SEQUENCE [LARGE SCALE GENOMIC DNA]</scope>
    <source>
        <strain evidence="11">CBS 101.48</strain>
    </source>
</reference>
<keyword evidence="5 7" id="KW-1133">Transmembrane helix</keyword>
<keyword evidence="3" id="KW-0813">Transport</keyword>
<evidence type="ECO:0000313" key="12">
    <source>
        <dbReference type="Proteomes" id="UP000078561"/>
    </source>
</evidence>
<dbReference type="Proteomes" id="UP000078561">
    <property type="component" value="Unassembled WGS sequence"/>
</dbReference>
<dbReference type="Pfam" id="PF14703">
    <property type="entry name" value="PHM7_cyt"/>
    <property type="match status" value="1"/>
</dbReference>
<dbReference type="InterPro" id="IPR032880">
    <property type="entry name" value="CSC1/OSCA1-like_N"/>
</dbReference>
<evidence type="ECO:0000259" key="10">
    <source>
        <dbReference type="Pfam" id="PF14703"/>
    </source>
</evidence>
<evidence type="ECO:0000259" key="8">
    <source>
        <dbReference type="Pfam" id="PF02714"/>
    </source>
</evidence>
<dbReference type="InParanoid" id="A0A168LPN7"/>
<evidence type="ECO:0000313" key="11">
    <source>
        <dbReference type="EMBL" id="SAL97240.1"/>
    </source>
</evidence>
<keyword evidence="6 7" id="KW-0472">Membrane</keyword>
<dbReference type="InterPro" id="IPR027815">
    <property type="entry name" value="CSC1/OSCA1-like_cyt"/>
</dbReference>
<feature type="domain" description="CSC1/OSCA1-like cytosolic" evidence="10">
    <location>
        <begin position="216"/>
        <end position="389"/>
    </location>
</feature>
<proteinExistence type="inferred from homology"/>